<evidence type="ECO:0000256" key="1">
    <source>
        <dbReference type="ARBA" id="ARBA00004141"/>
    </source>
</evidence>
<feature type="transmembrane region" description="Helical" evidence="7">
    <location>
        <begin position="276"/>
        <end position="303"/>
    </location>
</feature>
<evidence type="ECO:0000256" key="6">
    <source>
        <dbReference type="ARBA" id="ARBA00023136"/>
    </source>
</evidence>
<dbReference type="PANTHER" id="PTHR30576:SF0">
    <property type="entry name" value="UNDECAPRENYL-PHOSPHATE N-ACETYLGALACTOSAMINYL 1-PHOSPHATE TRANSFERASE-RELATED"/>
    <property type="match status" value="1"/>
</dbReference>
<accession>A0ABV9P652</accession>
<dbReference type="EMBL" id="JBHSGW010000004">
    <property type="protein sequence ID" value="MFC4739552.1"/>
    <property type="molecule type" value="Genomic_DNA"/>
</dbReference>
<protein>
    <submittedName>
        <fullName evidence="9">Sugar transferase</fullName>
        <ecNumber evidence="9">2.7.8.-</ecNumber>
    </submittedName>
</protein>
<feature type="transmembrane region" description="Helical" evidence="7">
    <location>
        <begin position="81"/>
        <end position="101"/>
    </location>
</feature>
<evidence type="ECO:0000256" key="7">
    <source>
        <dbReference type="SAM" id="Phobius"/>
    </source>
</evidence>
<evidence type="ECO:0000313" key="10">
    <source>
        <dbReference type="Proteomes" id="UP001595885"/>
    </source>
</evidence>
<dbReference type="EC" id="2.7.8.-" evidence="9"/>
<keyword evidence="5 7" id="KW-1133">Transmembrane helix</keyword>
<dbReference type="RefSeq" id="WP_379739224.1">
    <property type="nucleotide sequence ID" value="NZ_JBHSGW010000004.1"/>
</dbReference>
<comment type="subcellular location">
    <subcellularLocation>
        <location evidence="1">Membrane</location>
        <topology evidence="1">Multi-pass membrane protein</topology>
    </subcellularLocation>
</comment>
<dbReference type="Pfam" id="PF02397">
    <property type="entry name" value="Bac_transf"/>
    <property type="match status" value="1"/>
</dbReference>
<proteinExistence type="inferred from homology"/>
<feature type="transmembrane region" description="Helical" evidence="7">
    <location>
        <begin position="49"/>
        <end position="69"/>
    </location>
</feature>
<evidence type="ECO:0000256" key="5">
    <source>
        <dbReference type="ARBA" id="ARBA00022989"/>
    </source>
</evidence>
<dbReference type="InterPro" id="IPR017475">
    <property type="entry name" value="EPS_sugar_tfrase"/>
</dbReference>
<organism evidence="9 10">
    <name type="scientific">Flavobacterium ponti</name>
    <dbReference type="NCBI Taxonomy" id="665133"/>
    <lineage>
        <taxon>Bacteria</taxon>
        <taxon>Pseudomonadati</taxon>
        <taxon>Bacteroidota</taxon>
        <taxon>Flavobacteriia</taxon>
        <taxon>Flavobacteriales</taxon>
        <taxon>Flavobacteriaceae</taxon>
        <taxon>Flavobacterium</taxon>
    </lineage>
</organism>
<dbReference type="InterPro" id="IPR003362">
    <property type="entry name" value="Bact_transf"/>
</dbReference>
<evidence type="ECO:0000256" key="2">
    <source>
        <dbReference type="ARBA" id="ARBA00006464"/>
    </source>
</evidence>
<evidence type="ECO:0000256" key="4">
    <source>
        <dbReference type="ARBA" id="ARBA00022692"/>
    </source>
</evidence>
<keyword evidence="3 9" id="KW-0808">Transferase</keyword>
<sequence length="461" mass="54017">MKAKKKIHLEISERKILLRIIDVIFVLFSLYIVGEVFSFSYFYLNTSNFYWTIVLSVYLTFFGTVFELYNLQVASNQYQMVRSVILTSSATVLFYLLTPILTPGLPSNRIQLIYFFLAVFFALLIWRFIYLRFFASKRFVKRVLFVCDSKSLNKMVKDLVIVNPHYEVLGFVAASVEAENKSSYYKIPFDELEDFVYNNSLNEIVIAFKPKDEISVSLYEKLLNLLEYGVVVREYDQVYEASTNRLPVTYLSKDFYKYFPFSRSNQNKFYLTVTRFIDILFSLIGISIGLLISPILLFFNLLWNRGPFFYTQERVGKNNINFTIYKLRTMVKDAEKHGAVFATTNDSRITPFGKFLRKTRLDEFPQFINILKGDMSIVGPRPERPIFVKQIAEKLPFYQTRHVIKPGLTGWAQVNHAYTDTIDDALIKLQYDLFYIKHRSVFLDINVLIKTIGTVLFYKGQ</sequence>
<keyword evidence="4 7" id="KW-0812">Transmembrane</keyword>
<gene>
    <name evidence="9" type="ORF">ACFO3U_06050</name>
</gene>
<dbReference type="PANTHER" id="PTHR30576">
    <property type="entry name" value="COLANIC BIOSYNTHESIS UDP-GLUCOSE LIPID CARRIER TRANSFERASE"/>
    <property type="match status" value="1"/>
</dbReference>
<reference evidence="10" key="1">
    <citation type="journal article" date="2019" name="Int. J. Syst. Evol. Microbiol.">
        <title>The Global Catalogue of Microorganisms (GCM) 10K type strain sequencing project: providing services to taxonomists for standard genome sequencing and annotation.</title>
        <authorList>
            <consortium name="The Broad Institute Genomics Platform"/>
            <consortium name="The Broad Institute Genome Sequencing Center for Infectious Disease"/>
            <person name="Wu L."/>
            <person name="Ma J."/>
        </authorList>
    </citation>
    <scope>NUCLEOTIDE SEQUENCE [LARGE SCALE GENOMIC DNA]</scope>
    <source>
        <strain evidence="10">CCUG 50349</strain>
    </source>
</reference>
<name>A0ABV9P652_9FLAO</name>
<comment type="similarity">
    <text evidence="2">Belongs to the bacterial sugar transferase family.</text>
</comment>
<dbReference type="NCBIfam" id="TIGR03025">
    <property type="entry name" value="EPS_sugtrans"/>
    <property type="match status" value="1"/>
</dbReference>
<evidence type="ECO:0000313" key="9">
    <source>
        <dbReference type="EMBL" id="MFC4739552.1"/>
    </source>
</evidence>
<keyword evidence="6 7" id="KW-0472">Membrane</keyword>
<feature type="domain" description="Bacterial sugar transferase" evidence="8">
    <location>
        <begin position="275"/>
        <end position="456"/>
    </location>
</feature>
<dbReference type="GO" id="GO:0016740">
    <property type="term" value="F:transferase activity"/>
    <property type="evidence" value="ECO:0007669"/>
    <property type="project" value="UniProtKB-KW"/>
</dbReference>
<keyword evidence="10" id="KW-1185">Reference proteome</keyword>
<feature type="transmembrane region" description="Helical" evidence="7">
    <location>
        <begin position="113"/>
        <end position="135"/>
    </location>
</feature>
<dbReference type="Proteomes" id="UP001595885">
    <property type="component" value="Unassembled WGS sequence"/>
</dbReference>
<feature type="transmembrane region" description="Helical" evidence="7">
    <location>
        <begin position="20"/>
        <end position="43"/>
    </location>
</feature>
<evidence type="ECO:0000259" key="8">
    <source>
        <dbReference type="Pfam" id="PF02397"/>
    </source>
</evidence>
<evidence type="ECO:0000256" key="3">
    <source>
        <dbReference type="ARBA" id="ARBA00022679"/>
    </source>
</evidence>
<comment type="caution">
    <text evidence="9">The sequence shown here is derived from an EMBL/GenBank/DDBJ whole genome shotgun (WGS) entry which is preliminary data.</text>
</comment>